<dbReference type="InterPro" id="IPR015889">
    <property type="entry name" value="Intradiol_dOase_core"/>
</dbReference>
<proteinExistence type="predicted"/>
<dbReference type="PANTHER" id="PTHR34315:SF1">
    <property type="entry name" value="INTRADIOL RING-CLEAVAGE DIOXYGENASES DOMAIN-CONTAINING PROTEIN-RELATED"/>
    <property type="match status" value="1"/>
</dbReference>
<dbReference type="GO" id="GO:0016702">
    <property type="term" value="F:oxidoreductase activity, acting on single donors with incorporation of molecular oxygen, incorporation of two atoms of oxygen"/>
    <property type="evidence" value="ECO:0007669"/>
    <property type="project" value="InterPro"/>
</dbReference>
<protein>
    <recommendedName>
        <fullName evidence="5">Intradiol ring-cleavage dioxygenases domain-containing protein</fullName>
    </recommendedName>
</protein>
<dbReference type="GO" id="GO:0005506">
    <property type="term" value="F:iron ion binding"/>
    <property type="evidence" value="ECO:0007669"/>
    <property type="project" value="InterPro"/>
</dbReference>
<evidence type="ECO:0008006" key="5">
    <source>
        <dbReference type="Google" id="ProtNLM"/>
    </source>
</evidence>
<dbReference type="AlphaFoldDB" id="G5A9H0"/>
<reference evidence="3 4" key="1">
    <citation type="journal article" date="2006" name="Science">
        <title>Phytophthora genome sequences uncover evolutionary origins and mechanisms of pathogenesis.</title>
        <authorList>
            <person name="Tyler B.M."/>
            <person name="Tripathy S."/>
            <person name="Zhang X."/>
            <person name="Dehal P."/>
            <person name="Jiang R.H."/>
            <person name="Aerts A."/>
            <person name="Arredondo F.D."/>
            <person name="Baxter L."/>
            <person name="Bensasson D."/>
            <person name="Beynon J.L."/>
            <person name="Chapman J."/>
            <person name="Damasceno C.M."/>
            <person name="Dorrance A.E."/>
            <person name="Dou D."/>
            <person name="Dickerman A.W."/>
            <person name="Dubchak I.L."/>
            <person name="Garbelotto M."/>
            <person name="Gijzen M."/>
            <person name="Gordon S.G."/>
            <person name="Govers F."/>
            <person name="Grunwald N.J."/>
            <person name="Huang W."/>
            <person name="Ivors K.L."/>
            <person name="Jones R.W."/>
            <person name="Kamoun S."/>
            <person name="Krampis K."/>
            <person name="Lamour K.H."/>
            <person name="Lee M.K."/>
            <person name="McDonald W.H."/>
            <person name="Medina M."/>
            <person name="Meijer H.J."/>
            <person name="Nordberg E.K."/>
            <person name="Maclean D.J."/>
            <person name="Ospina-Giraldo M.D."/>
            <person name="Morris P.F."/>
            <person name="Phuntumart V."/>
            <person name="Putnam N.H."/>
            <person name="Rash S."/>
            <person name="Rose J.K."/>
            <person name="Sakihama Y."/>
            <person name="Salamov A.A."/>
            <person name="Savidor A."/>
            <person name="Scheuring C.F."/>
            <person name="Smith B.M."/>
            <person name="Sobral B.W."/>
            <person name="Terry A."/>
            <person name="Torto-Alalibo T.A."/>
            <person name="Win J."/>
            <person name="Xu Z."/>
            <person name="Zhang H."/>
            <person name="Grigoriev I.V."/>
            <person name="Rokhsar D.S."/>
            <person name="Boore J.L."/>
        </authorList>
    </citation>
    <scope>NUCLEOTIDE SEQUENCE [LARGE SCALE GENOMIC DNA]</scope>
    <source>
        <strain evidence="3 4">P6497</strain>
    </source>
</reference>
<keyword evidence="4" id="KW-1185">Reference proteome</keyword>
<evidence type="ECO:0000313" key="3">
    <source>
        <dbReference type="EMBL" id="EGZ08545.1"/>
    </source>
</evidence>
<evidence type="ECO:0000313" key="4">
    <source>
        <dbReference type="Proteomes" id="UP000002640"/>
    </source>
</evidence>
<feature type="compositionally biased region" description="Low complexity" evidence="1">
    <location>
        <begin position="357"/>
        <end position="381"/>
    </location>
</feature>
<keyword evidence="2" id="KW-0732">Signal</keyword>
<dbReference type="PROSITE" id="PS51257">
    <property type="entry name" value="PROKAR_LIPOPROTEIN"/>
    <property type="match status" value="1"/>
</dbReference>
<feature type="chain" id="PRO_5003473114" description="Intradiol ring-cleavage dioxygenases domain-containing protein" evidence="2">
    <location>
        <begin position="25"/>
        <end position="381"/>
    </location>
</feature>
<evidence type="ECO:0000256" key="2">
    <source>
        <dbReference type="SAM" id="SignalP"/>
    </source>
</evidence>
<dbReference type="CDD" id="cd03457">
    <property type="entry name" value="intradiol_dioxygenase_like"/>
    <property type="match status" value="1"/>
</dbReference>
<name>G5A9H0_PHYSP</name>
<dbReference type="SMR" id="G5A9H0"/>
<dbReference type="GeneID" id="20647881"/>
<dbReference type="PANTHER" id="PTHR34315">
    <property type="match status" value="1"/>
</dbReference>
<dbReference type="Gene3D" id="2.60.130.10">
    <property type="entry name" value="Aromatic compound dioxygenase"/>
    <property type="match status" value="2"/>
</dbReference>
<organism evidence="3 4">
    <name type="scientific">Phytophthora sojae (strain P6497)</name>
    <name type="common">Soybean stem and root rot agent</name>
    <name type="synonym">Phytophthora megasperma f. sp. glycines</name>
    <dbReference type="NCBI Taxonomy" id="1094619"/>
    <lineage>
        <taxon>Eukaryota</taxon>
        <taxon>Sar</taxon>
        <taxon>Stramenopiles</taxon>
        <taxon>Oomycota</taxon>
        <taxon>Peronosporomycetes</taxon>
        <taxon>Peronosporales</taxon>
        <taxon>Peronosporaceae</taxon>
        <taxon>Phytophthora</taxon>
    </lineage>
</organism>
<feature type="signal peptide" evidence="2">
    <location>
        <begin position="1"/>
        <end position="24"/>
    </location>
</feature>
<dbReference type="Proteomes" id="UP000002640">
    <property type="component" value="Unassembled WGS sequence"/>
</dbReference>
<dbReference type="EMBL" id="JH159161">
    <property type="protein sequence ID" value="EGZ08545.1"/>
    <property type="molecule type" value="Genomic_DNA"/>
</dbReference>
<gene>
    <name evidence="3" type="ORF">PHYSODRAFT_340293</name>
</gene>
<feature type="region of interest" description="Disordered" evidence="1">
    <location>
        <begin position="351"/>
        <end position="381"/>
    </location>
</feature>
<dbReference type="RefSeq" id="XP_009536717.1">
    <property type="nucleotide sequence ID" value="XM_009538422.1"/>
</dbReference>
<accession>G5A9H0</accession>
<dbReference type="SUPFAM" id="SSF49482">
    <property type="entry name" value="Aromatic compound dioxygenase"/>
    <property type="match status" value="1"/>
</dbReference>
<sequence>MVKTLSILVAAAIAACALPDTVLAHQMATRRALSNDQRKLFVANAKHALGECADTESMRKLQQRAIARRTEAVENLRRERRQRRLDVDTVVATNHESSLTGVTADTSSSVLFGDEVSCVLEPEVTYGPYYVSGEYIRSDMREDQPGIDMYIDLQVIDVSTCEPVTDISDASNINATFCRGIAATDSDGVAQMLTVFPGHYVERATHLYMIGNYNDTVLANGTYSGSSIAHVGQFFFYQDLITAVNEQDTYVTNTQEITLNEDDMWLQAAAADGYDPIVEYALLGDSVADGLFTWISVAVNMSANQEVETAATLTANGGVATSDSVTGGGAGGSGNFGGSMGGFGGSVGGIGGSAADEAVPQESSASVESEAAQSVPCGVRN</sequence>
<dbReference type="KEGG" id="psoj:PHYSODRAFT_340293"/>
<dbReference type="InParanoid" id="G5A9H0"/>
<evidence type="ECO:0000256" key="1">
    <source>
        <dbReference type="SAM" id="MobiDB-lite"/>
    </source>
</evidence>